<accession>A0A974HJY0</accession>
<gene>
    <name evidence="1" type="ORF">XELAEV_18027307mg</name>
</gene>
<name>A0A974HJY0_XENLA</name>
<dbReference type="EMBL" id="CM004474">
    <property type="protein sequence ID" value="OCT80495.1"/>
    <property type="molecule type" value="Genomic_DNA"/>
</dbReference>
<sequence>RTAPKILRPFTVQNWTDDNKVPENKSNLAKSILARSFLSVLRRAIGLQFSTRFGSFPLDSKIKEDSLIEGGKIPPSRLSLKTSTRIGAS</sequence>
<proteinExistence type="predicted"/>
<feature type="non-terminal residue" evidence="1">
    <location>
        <position position="1"/>
    </location>
</feature>
<evidence type="ECO:0000313" key="1">
    <source>
        <dbReference type="EMBL" id="OCT80495.1"/>
    </source>
</evidence>
<organism evidence="1 2">
    <name type="scientific">Xenopus laevis</name>
    <name type="common">African clawed frog</name>
    <dbReference type="NCBI Taxonomy" id="8355"/>
    <lineage>
        <taxon>Eukaryota</taxon>
        <taxon>Metazoa</taxon>
        <taxon>Chordata</taxon>
        <taxon>Craniata</taxon>
        <taxon>Vertebrata</taxon>
        <taxon>Euteleostomi</taxon>
        <taxon>Amphibia</taxon>
        <taxon>Batrachia</taxon>
        <taxon>Anura</taxon>
        <taxon>Pipoidea</taxon>
        <taxon>Pipidae</taxon>
        <taxon>Xenopodinae</taxon>
        <taxon>Xenopus</taxon>
        <taxon>Xenopus</taxon>
    </lineage>
</organism>
<protein>
    <submittedName>
        <fullName evidence="1">Uncharacterized protein</fullName>
    </submittedName>
</protein>
<dbReference type="Proteomes" id="UP000694892">
    <property type="component" value="Chromosome 5L"/>
</dbReference>
<evidence type="ECO:0000313" key="2">
    <source>
        <dbReference type="Proteomes" id="UP000694892"/>
    </source>
</evidence>
<dbReference type="AlphaFoldDB" id="A0A974HJY0"/>
<reference evidence="2" key="1">
    <citation type="journal article" date="2016" name="Nature">
        <title>Genome evolution in the allotetraploid frog Xenopus laevis.</title>
        <authorList>
            <person name="Session A.M."/>
            <person name="Uno Y."/>
            <person name="Kwon T."/>
            <person name="Chapman J.A."/>
            <person name="Toyoda A."/>
            <person name="Takahashi S."/>
            <person name="Fukui A."/>
            <person name="Hikosaka A."/>
            <person name="Suzuki A."/>
            <person name="Kondo M."/>
            <person name="van Heeringen S.J."/>
            <person name="Quigley I."/>
            <person name="Heinz S."/>
            <person name="Ogino H."/>
            <person name="Ochi H."/>
            <person name="Hellsten U."/>
            <person name="Lyons J.B."/>
            <person name="Simakov O."/>
            <person name="Putnam N."/>
            <person name="Stites J."/>
            <person name="Kuroki Y."/>
            <person name="Tanaka T."/>
            <person name="Michiue T."/>
            <person name="Watanabe M."/>
            <person name="Bogdanovic O."/>
            <person name="Lister R."/>
            <person name="Georgiou G."/>
            <person name="Paranjpe S.S."/>
            <person name="van Kruijsbergen I."/>
            <person name="Shu S."/>
            <person name="Carlson J."/>
            <person name="Kinoshita T."/>
            <person name="Ohta Y."/>
            <person name="Mawaribuchi S."/>
            <person name="Jenkins J."/>
            <person name="Grimwood J."/>
            <person name="Schmutz J."/>
            <person name="Mitros T."/>
            <person name="Mozaffari S.V."/>
            <person name="Suzuki Y."/>
            <person name="Haramoto Y."/>
            <person name="Yamamoto T.S."/>
            <person name="Takagi C."/>
            <person name="Heald R."/>
            <person name="Miller K."/>
            <person name="Haudenschild C."/>
            <person name="Kitzman J."/>
            <person name="Nakayama T."/>
            <person name="Izutsu Y."/>
            <person name="Robert J."/>
            <person name="Fortriede J."/>
            <person name="Burns K."/>
            <person name="Lotay V."/>
            <person name="Karimi K."/>
            <person name="Yasuoka Y."/>
            <person name="Dichmann D.S."/>
            <person name="Flajnik M.F."/>
            <person name="Houston D.W."/>
            <person name="Shendure J."/>
            <person name="DuPasquier L."/>
            <person name="Vize P.D."/>
            <person name="Zorn A.M."/>
            <person name="Ito M."/>
            <person name="Marcotte E.M."/>
            <person name="Wallingford J.B."/>
            <person name="Ito Y."/>
            <person name="Asashima M."/>
            <person name="Ueno N."/>
            <person name="Matsuda Y."/>
            <person name="Veenstra G.J."/>
            <person name="Fujiyama A."/>
            <person name="Harland R.M."/>
            <person name="Taira M."/>
            <person name="Rokhsar D.S."/>
        </authorList>
    </citation>
    <scope>NUCLEOTIDE SEQUENCE [LARGE SCALE GENOMIC DNA]</scope>
    <source>
        <strain evidence="2">J</strain>
    </source>
</reference>